<evidence type="ECO:0000256" key="4">
    <source>
        <dbReference type="ARBA" id="ARBA00023163"/>
    </source>
</evidence>
<proteinExistence type="predicted"/>
<dbReference type="GO" id="GO:0000978">
    <property type="term" value="F:RNA polymerase II cis-regulatory region sequence-specific DNA binding"/>
    <property type="evidence" value="ECO:0007669"/>
    <property type="project" value="TreeGrafter"/>
</dbReference>
<dbReference type="Proteomes" id="UP001306508">
    <property type="component" value="Unassembled WGS sequence"/>
</dbReference>
<evidence type="ECO:0000313" key="8">
    <source>
        <dbReference type="Proteomes" id="UP001306508"/>
    </source>
</evidence>
<dbReference type="InterPro" id="IPR036638">
    <property type="entry name" value="HLH_DNA-bd_sf"/>
</dbReference>
<comment type="subcellular location">
    <subcellularLocation>
        <location evidence="1">Nucleus</location>
    </subcellularLocation>
</comment>
<evidence type="ECO:0000313" key="7">
    <source>
        <dbReference type="EMBL" id="KAK5779091.1"/>
    </source>
</evidence>
<evidence type="ECO:0000256" key="2">
    <source>
        <dbReference type="ARBA" id="ARBA00023015"/>
    </source>
</evidence>
<evidence type="ECO:0000256" key="3">
    <source>
        <dbReference type="ARBA" id="ARBA00023125"/>
    </source>
</evidence>
<dbReference type="Gene3D" id="4.10.280.10">
    <property type="entry name" value="Helix-loop-helix DNA-binding domain"/>
    <property type="match status" value="1"/>
</dbReference>
<dbReference type="EMBL" id="JAWIZZ010000047">
    <property type="protein sequence ID" value="KAK5779091.1"/>
    <property type="molecule type" value="Genomic_DNA"/>
</dbReference>
<dbReference type="InterPro" id="IPR052207">
    <property type="entry name" value="Max-like/E-box_TFs"/>
</dbReference>
<dbReference type="GO" id="GO:0000981">
    <property type="term" value="F:DNA-binding transcription factor activity, RNA polymerase II-specific"/>
    <property type="evidence" value="ECO:0007669"/>
    <property type="project" value="TreeGrafter"/>
</dbReference>
<evidence type="ECO:0000256" key="5">
    <source>
        <dbReference type="ARBA" id="ARBA00023242"/>
    </source>
</evidence>
<dbReference type="GO" id="GO:0005634">
    <property type="term" value="C:nucleus"/>
    <property type="evidence" value="ECO:0007669"/>
    <property type="project" value="UniProtKB-SubCell"/>
</dbReference>
<reference evidence="8" key="1">
    <citation type="submission" date="2023-07" db="EMBL/GenBank/DDBJ databases">
        <title>A draft genome of Kazachstania heterogenica Y-27499.</title>
        <authorList>
            <person name="Donic C."/>
            <person name="Kralova J.S."/>
            <person name="Fidel L."/>
            <person name="Ben-Dor S."/>
            <person name="Jung S."/>
        </authorList>
    </citation>
    <scope>NUCLEOTIDE SEQUENCE [LARGE SCALE GENOMIC DNA]</scope>
    <source>
        <strain evidence="8">Y27499</strain>
    </source>
</reference>
<gene>
    <name evidence="7" type="ORF">RI543_002976</name>
</gene>
<feature type="domain" description="BHLH" evidence="6">
    <location>
        <begin position="80"/>
        <end position="132"/>
    </location>
</feature>
<dbReference type="InterPro" id="IPR057072">
    <property type="entry name" value="bHLH_INO4"/>
</dbReference>
<keyword evidence="2" id="KW-0805">Transcription regulation</keyword>
<dbReference type="SUPFAM" id="SSF47459">
    <property type="entry name" value="HLH, helix-loop-helix DNA-binding domain"/>
    <property type="match status" value="1"/>
</dbReference>
<dbReference type="PANTHER" id="PTHR15741">
    <property type="entry name" value="BASIC HELIX-LOOP-HELIX ZIP TRANSCRIPTION FACTOR"/>
    <property type="match status" value="1"/>
</dbReference>
<dbReference type="PANTHER" id="PTHR15741:SF27">
    <property type="entry name" value="TRANSCRIPTION FACTOR AP-4"/>
    <property type="match status" value="1"/>
</dbReference>
<name>A0AAN7W1F4_9SACH</name>
<accession>A0AAN7W1F4</accession>
<keyword evidence="5" id="KW-0539">Nucleus</keyword>
<keyword evidence="3" id="KW-0238">DNA-binding</keyword>
<dbReference type="GO" id="GO:0046983">
    <property type="term" value="F:protein dimerization activity"/>
    <property type="evidence" value="ECO:0007669"/>
    <property type="project" value="InterPro"/>
</dbReference>
<sequence>MATMESSTSKNKGHLFSHNIAIDTNSQNALSGDRGITSAIPATTPDNTNLVSQVVYMTEETTKKVRKQRNKKSKRLTDHQVRINHVTSEKKRREMIRSIYDDLVGLVPGLKTTENRSELIIYLKTMAYLKWLYLKNKRLREQIKAYGNISEQELIDRNLVWELEDGLDLLSSP</sequence>
<dbReference type="InterPro" id="IPR011598">
    <property type="entry name" value="bHLH_dom"/>
</dbReference>
<evidence type="ECO:0000256" key="1">
    <source>
        <dbReference type="ARBA" id="ARBA00004123"/>
    </source>
</evidence>
<comment type="caution">
    <text evidence="7">The sequence shown here is derived from an EMBL/GenBank/DDBJ whole genome shotgun (WGS) entry which is preliminary data.</text>
</comment>
<protein>
    <recommendedName>
        <fullName evidence="6">BHLH domain-containing protein</fullName>
    </recommendedName>
</protein>
<keyword evidence="8" id="KW-1185">Reference proteome</keyword>
<organism evidence="7 8">
    <name type="scientific">Arxiozyma heterogenica</name>
    <dbReference type="NCBI Taxonomy" id="278026"/>
    <lineage>
        <taxon>Eukaryota</taxon>
        <taxon>Fungi</taxon>
        <taxon>Dikarya</taxon>
        <taxon>Ascomycota</taxon>
        <taxon>Saccharomycotina</taxon>
        <taxon>Saccharomycetes</taxon>
        <taxon>Saccharomycetales</taxon>
        <taxon>Saccharomycetaceae</taxon>
        <taxon>Arxiozyma</taxon>
    </lineage>
</organism>
<dbReference type="Pfam" id="PF23181">
    <property type="entry name" value="bHLH_INO4"/>
    <property type="match status" value="1"/>
</dbReference>
<keyword evidence="4" id="KW-0804">Transcription</keyword>
<dbReference type="AlphaFoldDB" id="A0AAN7W1F4"/>
<dbReference type="PROSITE" id="PS50888">
    <property type="entry name" value="BHLH"/>
    <property type="match status" value="1"/>
</dbReference>
<evidence type="ECO:0000259" key="6">
    <source>
        <dbReference type="PROSITE" id="PS50888"/>
    </source>
</evidence>